<comment type="caution">
    <text evidence="1">The sequence shown here is derived from an EMBL/GenBank/DDBJ whole genome shotgun (WGS) entry which is preliminary data.</text>
</comment>
<gene>
    <name evidence="1" type="ORF">EZS28_014049</name>
</gene>
<dbReference type="EMBL" id="SNRW01003224">
    <property type="protein sequence ID" value="KAA6390424.1"/>
    <property type="molecule type" value="Genomic_DNA"/>
</dbReference>
<dbReference type="Proteomes" id="UP000324800">
    <property type="component" value="Unassembled WGS sequence"/>
</dbReference>
<protein>
    <submittedName>
        <fullName evidence="1">Uncharacterized protein</fullName>
    </submittedName>
</protein>
<proteinExistence type="predicted"/>
<evidence type="ECO:0000313" key="2">
    <source>
        <dbReference type="Proteomes" id="UP000324800"/>
    </source>
</evidence>
<sequence length="103" mass="11648">MTVMVLEVGIQGRALYALARLGIMEVKHMTDEKMEQKLDWMEISGLDLQTGGDLDCDYETEAERDQELFELADDTTDVYDLRVPYFSFVSILAIAANAFGFNV</sequence>
<accession>A0A5J4W674</accession>
<evidence type="ECO:0000313" key="1">
    <source>
        <dbReference type="EMBL" id="KAA6390424.1"/>
    </source>
</evidence>
<name>A0A5J4W674_9EUKA</name>
<dbReference type="AlphaFoldDB" id="A0A5J4W674"/>
<organism evidence="1 2">
    <name type="scientific">Streblomastix strix</name>
    <dbReference type="NCBI Taxonomy" id="222440"/>
    <lineage>
        <taxon>Eukaryota</taxon>
        <taxon>Metamonada</taxon>
        <taxon>Preaxostyla</taxon>
        <taxon>Oxymonadida</taxon>
        <taxon>Streblomastigidae</taxon>
        <taxon>Streblomastix</taxon>
    </lineage>
</organism>
<reference evidence="1 2" key="1">
    <citation type="submission" date="2019-03" db="EMBL/GenBank/DDBJ databases">
        <title>Single cell metagenomics reveals metabolic interactions within the superorganism composed of flagellate Streblomastix strix and complex community of Bacteroidetes bacteria on its surface.</title>
        <authorList>
            <person name="Treitli S.C."/>
            <person name="Kolisko M."/>
            <person name="Husnik F."/>
            <person name="Keeling P."/>
            <person name="Hampl V."/>
        </authorList>
    </citation>
    <scope>NUCLEOTIDE SEQUENCE [LARGE SCALE GENOMIC DNA]</scope>
    <source>
        <strain evidence="1">ST1C</strain>
    </source>
</reference>